<dbReference type="Proteomes" id="UP000002009">
    <property type="component" value="Chromosome 13"/>
</dbReference>
<reference evidence="3 4" key="1">
    <citation type="journal article" date="2009" name="Science">
        <title>Green evolution and dynamic adaptations revealed by genomes of the marine picoeukaryotes Micromonas.</title>
        <authorList>
            <person name="Worden A.Z."/>
            <person name="Lee J.H."/>
            <person name="Mock T."/>
            <person name="Rouze P."/>
            <person name="Simmons M.P."/>
            <person name="Aerts A.L."/>
            <person name="Allen A.E."/>
            <person name="Cuvelier M.L."/>
            <person name="Derelle E."/>
            <person name="Everett M.V."/>
            <person name="Foulon E."/>
            <person name="Grimwood J."/>
            <person name="Gundlach H."/>
            <person name="Henrissat B."/>
            <person name="Napoli C."/>
            <person name="McDonald S.M."/>
            <person name="Parker M.S."/>
            <person name="Rombauts S."/>
            <person name="Salamov A."/>
            <person name="Von Dassow P."/>
            <person name="Badger J.H."/>
            <person name="Coutinho P.M."/>
            <person name="Demir E."/>
            <person name="Dubchak I."/>
            <person name="Gentemann C."/>
            <person name="Eikrem W."/>
            <person name="Gready J.E."/>
            <person name="John U."/>
            <person name="Lanier W."/>
            <person name="Lindquist E.A."/>
            <person name="Lucas S."/>
            <person name="Mayer K.F."/>
            <person name="Moreau H."/>
            <person name="Not F."/>
            <person name="Otillar R."/>
            <person name="Panaud O."/>
            <person name="Pangilinan J."/>
            <person name="Paulsen I."/>
            <person name="Piegu B."/>
            <person name="Poliakov A."/>
            <person name="Robbens S."/>
            <person name="Schmutz J."/>
            <person name="Toulza E."/>
            <person name="Wyss T."/>
            <person name="Zelensky A."/>
            <person name="Zhou K."/>
            <person name="Armbrust E.V."/>
            <person name="Bhattacharya D."/>
            <person name="Goodenough U.W."/>
            <person name="Van de Peer Y."/>
            <person name="Grigoriev I.V."/>
        </authorList>
    </citation>
    <scope>NUCLEOTIDE SEQUENCE [LARGE SCALE GENOMIC DNA]</scope>
    <source>
        <strain evidence="4">RCC299 / NOUM17</strain>
    </source>
</reference>
<dbReference type="KEGG" id="mis:MICPUN_63642"/>
<evidence type="ECO:0000313" key="4">
    <source>
        <dbReference type="Proteomes" id="UP000002009"/>
    </source>
</evidence>
<dbReference type="GO" id="GO:0008168">
    <property type="term" value="F:methyltransferase activity"/>
    <property type="evidence" value="ECO:0007669"/>
    <property type="project" value="InterPro"/>
</dbReference>
<feature type="compositionally biased region" description="Low complexity" evidence="1">
    <location>
        <begin position="1"/>
        <end position="14"/>
    </location>
</feature>
<dbReference type="GeneID" id="8248450"/>
<dbReference type="AlphaFoldDB" id="C1EF30"/>
<evidence type="ECO:0000313" key="3">
    <source>
        <dbReference type="EMBL" id="ACO67021.1"/>
    </source>
</evidence>
<dbReference type="SUPFAM" id="SSF53335">
    <property type="entry name" value="S-adenosyl-L-methionine-dependent methyltransferases"/>
    <property type="match status" value="1"/>
</dbReference>
<dbReference type="OMA" id="HWADLWH"/>
<feature type="domain" description="Methyltransferase small" evidence="2">
    <location>
        <begin position="127"/>
        <end position="192"/>
    </location>
</feature>
<evidence type="ECO:0000256" key="1">
    <source>
        <dbReference type="SAM" id="MobiDB-lite"/>
    </source>
</evidence>
<dbReference type="InterPro" id="IPR019410">
    <property type="entry name" value="Methyltransf_16"/>
</dbReference>
<dbReference type="OrthoDB" id="413520at2759"/>
<keyword evidence="4" id="KW-1185">Reference proteome</keyword>
<dbReference type="STRING" id="296587.C1EF30"/>
<evidence type="ECO:0000259" key="2">
    <source>
        <dbReference type="Pfam" id="PF05175"/>
    </source>
</evidence>
<organism evidence="3 4">
    <name type="scientific">Micromonas commoda (strain RCC299 / NOUM17 / CCMP2709)</name>
    <name type="common">Picoplanktonic green alga</name>
    <dbReference type="NCBI Taxonomy" id="296587"/>
    <lineage>
        <taxon>Eukaryota</taxon>
        <taxon>Viridiplantae</taxon>
        <taxon>Chlorophyta</taxon>
        <taxon>Mamiellophyceae</taxon>
        <taxon>Mamiellales</taxon>
        <taxon>Mamiellaceae</taxon>
        <taxon>Micromonas</taxon>
    </lineage>
</organism>
<dbReference type="PANTHER" id="PTHR14614:SF132">
    <property type="entry name" value="PROTEIN-LYSINE METHYLTRANSFERASE C42C1.13"/>
    <property type="match status" value="1"/>
</dbReference>
<dbReference type="PANTHER" id="PTHR14614">
    <property type="entry name" value="HEPATOCELLULAR CARCINOMA-ASSOCIATED ANTIGEN"/>
    <property type="match status" value="1"/>
</dbReference>
<dbReference type="EMBL" id="CP001331">
    <property type="protein sequence ID" value="ACO67021.1"/>
    <property type="molecule type" value="Genomic_DNA"/>
</dbReference>
<gene>
    <name evidence="3" type="ORF">MICPUN_63642</name>
</gene>
<proteinExistence type="predicted"/>
<protein>
    <recommendedName>
        <fullName evidence="2">Methyltransferase small domain-containing protein</fullName>
    </recommendedName>
</protein>
<accession>C1EF30</accession>
<dbReference type="Pfam" id="PF05175">
    <property type="entry name" value="MTS"/>
    <property type="match status" value="1"/>
</dbReference>
<dbReference type="InterPro" id="IPR007848">
    <property type="entry name" value="Small_mtfrase_dom"/>
</dbReference>
<name>C1EF30_MICCC</name>
<dbReference type="Gene3D" id="3.40.50.150">
    <property type="entry name" value="Vaccinia Virus protein VP39"/>
    <property type="match status" value="1"/>
</dbReference>
<feature type="region of interest" description="Disordered" evidence="1">
    <location>
        <begin position="1"/>
        <end position="41"/>
    </location>
</feature>
<sequence length="367" mass="38890">MATGAAAPFAARCATPSPSTANWRHALHRPSRRPSSSSSSGIPRAAARMAWESADPLVRYRTFEEIETDLPHPMSDHVPMHMFACECDCDGVKVRLVLPESEDLVVDVYSALGKPNDDPHWADLWHGSVALAAAIFANPDVVRGKRVVDLGCGLGLGGIAAAMCGAKEVVMTDREERALWCSLAGCVANGIENVAPLTGESNEPDGVPLPPLPTQFPCSDIRAHPSKCAVSAAKVDWFEPDAAPSGFDVVLACDVLYTPEAVDAIATLVLRLFDGNERGGAGRFVLADPPGRFPENHARFMALMEDPTKIPGWIPPVGGSDGAGAQGRSGRGLVSVETELRECVNLEEVTMAVKLSTYDVVVEAGGE</sequence>
<dbReference type="InParanoid" id="C1EF30"/>
<dbReference type="InterPro" id="IPR029063">
    <property type="entry name" value="SAM-dependent_MTases_sf"/>
</dbReference>
<dbReference type="RefSeq" id="XP_002505763.1">
    <property type="nucleotide sequence ID" value="XM_002505717.1"/>
</dbReference>